<dbReference type="EMBL" id="CP157804">
    <property type="protein sequence ID" value="XBQ22786.1"/>
    <property type="molecule type" value="Genomic_DNA"/>
</dbReference>
<evidence type="ECO:0000313" key="6">
    <source>
        <dbReference type="EMBL" id="XBQ22786.1"/>
    </source>
</evidence>
<dbReference type="Pfam" id="PF00884">
    <property type="entry name" value="Sulfatase"/>
    <property type="match status" value="1"/>
</dbReference>
<dbReference type="KEGG" id="fld:ABNE31_14400"/>
<proteinExistence type="inferred from homology"/>
<dbReference type="InterPro" id="IPR017850">
    <property type="entry name" value="Alkaline_phosphatase_core_sf"/>
</dbReference>
<dbReference type="Gene3D" id="3.40.720.10">
    <property type="entry name" value="Alkaline Phosphatase, subunit A"/>
    <property type="match status" value="1"/>
</dbReference>
<evidence type="ECO:0000256" key="4">
    <source>
        <dbReference type="ARBA" id="ARBA00022837"/>
    </source>
</evidence>
<dbReference type="InterPro" id="IPR050738">
    <property type="entry name" value="Sulfatase"/>
</dbReference>
<evidence type="ECO:0000259" key="5">
    <source>
        <dbReference type="Pfam" id="PF00884"/>
    </source>
</evidence>
<comment type="similarity">
    <text evidence="1">Belongs to the sulfatase family.</text>
</comment>
<evidence type="ECO:0000256" key="3">
    <source>
        <dbReference type="ARBA" id="ARBA00022801"/>
    </source>
</evidence>
<keyword evidence="2" id="KW-0479">Metal-binding</keyword>
<gene>
    <name evidence="6" type="ORF">ABNE31_14400</name>
</gene>
<feature type="domain" description="Sulfatase N-terminal" evidence="5">
    <location>
        <begin position="31"/>
        <end position="297"/>
    </location>
</feature>
<dbReference type="PROSITE" id="PS51257">
    <property type="entry name" value="PROKAR_LIPOPROTEIN"/>
    <property type="match status" value="1"/>
</dbReference>
<protein>
    <submittedName>
        <fullName evidence="6">Sulfatase</fullName>
    </submittedName>
</protein>
<sequence length="483" mass="56310">MKKTLSLLIGIALFGCAEKKNAAEADQKHYNILWIVADDLGTDLGCYGNNIIHTPNLDQLASESVLYTNLNTVTAVCSPSRSSLITGMYPVTLGVHEHRTQYKKELPQGIEPVTEYFKEAGYFVTNGKGNPTDKGGKTDYNFEYKASDLYQAGHWSKRAEGQPFFSQIQIFYPHRPFHNDSLNPIDHDSVVLPPYYPDHELLRKDWALYLETIQLVDQKMGEIMDHLKEEGILENTVVFFFGDQGRPHVRAKQFLYSAGTNTPLMVRWPDGKGAGKMDDRLVSNLDIPVASMNLAGIQIPDHIQGRDFLGDHKREYVFTMRDRRDETVDRIRAVRNQKFKYIKNYYPERPYMQPNVYKDNRYPARPLMRLLYEQGKLNDVQSRFVSDYRPEEELYDLENDPHEINNLASNPQYMETLETLRAVLEKWVAENNKGTYPEDQREIDHAYQLMMGRRSKMLKDRHYDENVTDQQMVDYWMKRYQLE</sequence>
<dbReference type="AlphaFoldDB" id="A0AAU7MX39"/>
<organism evidence="6">
    <name type="scientific">Flagellimonas sp. MMG031</name>
    <dbReference type="NCBI Taxonomy" id="3158549"/>
    <lineage>
        <taxon>Bacteria</taxon>
        <taxon>Pseudomonadati</taxon>
        <taxon>Bacteroidota</taxon>
        <taxon>Flavobacteriia</taxon>
        <taxon>Flavobacteriales</taxon>
        <taxon>Flavobacteriaceae</taxon>
        <taxon>Flagellimonas</taxon>
    </lineage>
</organism>
<dbReference type="PROSITE" id="PS00523">
    <property type="entry name" value="SULFATASE_1"/>
    <property type="match status" value="1"/>
</dbReference>
<evidence type="ECO:0000256" key="2">
    <source>
        <dbReference type="ARBA" id="ARBA00022723"/>
    </source>
</evidence>
<dbReference type="GO" id="GO:0004065">
    <property type="term" value="F:arylsulfatase activity"/>
    <property type="evidence" value="ECO:0007669"/>
    <property type="project" value="TreeGrafter"/>
</dbReference>
<dbReference type="PANTHER" id="PTHR42693:SF53">
    <property type="entry name" value="ENDO-4-O-SULFATASE"/>
    <property type="match status" value="1"/>
</dbReference>
<dbReference type="SUPFAM" id="SSF53649">
    <property type="entry name" value="Alkaline phosphatase-like"/>
    <property type="match status" value="1"/>
</dbReference>
<reference evidence="6" key="1">
    <citation type="submission" date="2024-05" db="EMBL/GenBank/DDBJ databases">
        <title>Draft Genome Sequences of Flagellimonas sp. MMG031 and Marinobacter sp. MMG032 Isolated from the dinoflagellate Symbiodinium pilosum.</title>
        <authorList>
            <person name="Shikuma N.J."/>
            <person name="Farrell M.V."/>
        </authorList>
    </citation>
    <scope>NUCLEOTIDE SEQUENCE</scope>
    <source>
        <strain evidence="6">MMG031</strain>
    </source>
</reference>
<dbReference type="InterPro" id="IPR000917">
    <property type="entry name" value="Sulfatase_N"/>
</dbReference>
<keyword evidence="3" id="KW-0378">Hydrolase</keyword>
<dbReference type="PANTHER" id="PTHR42693">
    <property type="entry name" value="ARYLSULFATASE FAMILY MEMBER"/>
    <property type="match status" value="1"/>
</dbReference>
<accession>A0AAU7MX39</accession>
<keyword evidence="4" id="KW-0106">Calcium</keyword>
<name>A0AAU7MX39_9FLAO</name>
<dbReference type="InterPro" id="IPR024607">
    <property type="entry name" value="Sulfatase_CS"/>
</dbReference>
<dbReference type="CDD" id="cd16027">
    <property type="entry name" value="SGSH"/>
    <property type="match status" value="1"/>
</dbReference>
<dbReference type="RefSeq" id="WP_349351615.1">
    <property type="nucleotide sequence ID" value="NZ_CP157804.1"/>
</dbReference>
<dbReference type="GO" id="GO:0046872">
    <property type="term" value="F:metal ion binding"/>
    <property type="evidence" value="ECO:0007669"/>
    <property type="project" value="UniProtKB-KW"/>
</dbReference>
<evidence type="ECO:0000256" key="1">
    <source>
        <dbReference type="ARBA" id="ARBA00008779"/>
    </source>
</evidence>